<keyword evidence="4" id="KW-0653">Protein transport</keyword>
<keyword evidence="3" id="KW-0812">Transmembrane</keyword>
<evidence type="ECO:0000256" key="4">
    <source>
        <dbReference type="ARBA" id="ARBA00022927"/>
    </source>
</evidence>
<dbReference type="PANTHER" id="PTHR15858">
    <property type="entry name" value="IMMEDIATE EARLY RESPONSE 3-INTERACTING PROTEIN 1"/>
    <property type="match status" value="1"/>
</dbReference>
<protein>
    <recommendedName>
        <fullName evidence="10">HTH araC/xylS-type domain-containing protein</fullName>
    </recommendedName>
</protein>
<evidence type="ECO:0000313" key="9">
    <source>
        <dbReference type="Proteomes" id="UP001583172"/>
    </source>
</evidence>
<evidence type="ECO:0000256" key="5">
    <source>
        <dbReference type="ARBA" id="ARBA00022989"/>
    </source>
</evidence>
<dbReference type="PANTHER" id="PTHR15858:SF0">
    <property type="entry name" value="IMMEDIATE EARLY RESPONSE 3-INTERACTING PROTEIN 1"/>
    <property type="match status" value="1"/>
</dbReference>
<dbReference type="Proteomes" id="UP001583172">
    <property type="component" value="Unassembled WGS sequence"/>
</dbReference>
<keyword evidence="9" id="KW-1185">Reference proteome</keyword>
<organism evidence="8 9">
    <name type="scientific">Humicola insolens</name>
    <name type="common">Soft-rot fungus</name>
    <dbReference type="NCBI Taxonomy" id="85995"/>
    <lineage>
        <taxon>Eukaryota</taxon>
        <taxon>Fungi</taxon>
        <taxon>Dikarya</taxon>
        <taxon>Ascomycota</taxon>
        <taxon>Pezizomycotina</taxon>
        <taxon>Sordariomycetes</taxon>
        <taxon>Sordariomycetidae</taxon>
        <taxon>Sordariales</taxon>
        <taxon>Chaetomiaceae</taxon>
        <taxon>Mycothermus</taxon>
    </lineage>
</organism>
<reference evidence="8 9" key="1">
    <citation type="journal article" date="2024" name="Commun. Biol.">
        <title>Comparative genomic analysis of thermophilic fungi reveals convergent evolutionary adaptations and gene losses.</title>
        <authorList>
            <person name="Steindorff A.S."/>
            <person name="Aguilar-Pontes M.V."/>
            <person name="Robinson A.J."/>
            <person name="Andreopoulos B."/>
            <person name="LaButti K."/>
            <person name="Kuo A."/>
            <person name="Mondo S."/>
            <person name="Riley R."/>
            <person name="Otillar R."/>
            <person name="Haridas S."/>
            <person name="Lipzen A."/>
            <person name="Grimwood J."/>
            <person name="Schmutz J."/>
            <person name="Clum A."/>
            <person name="Reid I.D."/>
            <person name="Moisan M.C."/>
            <person name="Butler G."/>
            <person name="Nguyen T.T.M."/>
            <person name="Dewar K."/>
            <person name="Conant G."/>
            <person name="Drula E."/>
            <person name="Henrissat B."/>
            <person name="Hansel C."/>
            <person name="Singer S."/>
            <person name="Hutchinson M.I."/>
            <person name="de Vries R.P."/>
            <person name="Natvig D.O."/>
            <person name="Powell A.J."/>
            <person name="Tsang A."/>
            <person name="Grigoriev I.V."/>
        </authorList>
    </citation>
    <scope>NUCLEOTIDE SEQUENCE [LARGE SCALE GENOMIC DNA]</scope>
    <source>
        <strain evidence="8 9">CBS 620.91</strain>
    </source>
</reference>
<dbReference type="Pfam" id="PF08571">
    <property type="entry name" value="Yos1"/>
    <property type="match status" value="1"/>
</dbReference>
<evidence type="ECO:0000256" key="2">
    <source>
        <dbReference type="ARBA" id="ARBA00022448"/>
    </source>
</evidence>
<keyword evidence="2" id="KW-0813">Transport</keyword>
<evidence type="ECO:0000256" key="7">
    <source>
        <dbReference type="ARBA" id="ARBA00024203"/>
    </source>
</evidence>
<evidence type="ECO:0000256" key="3">
    <source>
        <dbReference type="ARBA" id="ARBA00022692"/>
    </source>
</evidence>
<name>A0ABR3VR83_HUMIN</name>
<comment type="subcellular location">
    <subcellularLocation>
        <location evidence="1">Membrane</location>
    </subcellularLocation>
</comment>
<evidence type="ECO:0000256" key="6">
    <source>
        <dbReference type="ARBA" id="ARBA00023136"/>
    </source>
</evidence>
<proteinExistence type="inferred from homology"/>
<sequence length="99" mass="10844">MPSLPSEPRPPSIVTNRPSLAPVTVLLLNAICIPSEDRFLARVGLSPTTYQRGFGQDLDSSVKYRVVQLIASVRTVMRGGLRRISHLFLPSNSVRPTAC</sequence>
<gene>
    <name evidence="8" type="ORF">VTJ49DRAFT_104</name>
</gene>
<dbReference type="InterPro" id="IPR013880">
    <property type="entry name" value="Yos1"/>
</dbReference>
<keyword evidence="5" id="KW-1133">Transmembrane helix</keyword>
<evidence type="ECO:0008006" key="10">
    <source>
        <dbReference type="Google" id="ProtNLM"/>
    </source>
</evidence>
<evidence type="ECO:0000256" key="1">
    <source>
        <dbReference type="ARBA" id="ARBA00004370"/>
    </source>
</evidence>
<comment type="caution">
    <text evidence="8">The sequence shown here is derived from an EMBL/GenBank/DDBJ whole genome shotgun (WGS) entry which is preliminary data.</text>
</comment>
<comment type="similarity">
    <text evidence="7">Belongs to the YOS1 family.</text>
</comment>
<evidence type="ECO:0000313" key="8">
    <source>
        <dbReference type="EMBL" id="KAL1843723.1"/>
    </source>
</evidence>
<accession>A0ABR3VR83</accession>
<keyword evidence="6" id="KW-0472">Membrane</keyword>
<dbReference type="EMBL" id="JAZGSY010000010">
    <property type="protein sequence ID" value="KAL1843723.1"/>
    <property type="molecule type" value="Genomic_DNA"/>
</dbReference>